<organism evidence="2">
    <name type="scientific">marine sediment metagenome</name>
    <dbReference type="NCBI Taxonomy" id="412755"/>
    <lineage>
        <taxon>unclassified sequences</taxon>
        <taxon>metagenomes</taxon>
        <taxon>ecological metagenomes</taxon>
    </lineage>
</organism>
<dbReference type="EMBL" id="BARV01043594">
    <property type="protein sequence ID" value="GAI64606.1"/>
    <property type="molecule type" value="Genomic_DNA"/>
</dbReference>
<reference evidence="2" key="1">
    <citation type="journal article" date="2014" name="Front. Microbiol.">
        <title>High frequency of phylogenetically diverse reductive dehalogenase-homologous genes in deep subseafloor sedimentary metagenomes.</title>
        <authorList>
            <person name="Kawai M."/>
            <person name="Futagami T."/>
            <person name="Toyoda A."/>
            <person name="Takaki Y."/>
            <person name="Nishi S."/>
            <person name="Hori S."/>
            <person name="Arai W."/>
            <person name="Tsubouchi T."/>
            <person name="Morono Y."/>
            <person name="Uchiyama I."/>
            <person name="Ito T."/>
            <person name="Fujiyama A."/>
            <person name="Inagaki F."/>
            <person name="Takami H."/>
        </authorList>
    </citation>
    <scope>NUCLEOTIDE SEQUENCE</scope>
    <source>
        <strain evidence="2">Expedition CK06-06</strain>
    </source>
</reference>
<gene>
    <name evidence="2" type="ORF">S06H3_65000</name>
</gene>
<accession>X1RC79</accession>
<comment type="caution">
    <text evidence="2">The sequence shown here is derived from an EMBL/GenBank/DDBJ whole genome shotgun (WGS) entry which is preliminary data.</text>
</comment>
<proteinExistence type="predicted"/>
<evidence type="ECO:0000313" key="2">
    <source>
        <dbReference type="EMBL" id="GAI64606.1"/>
    </source>
</evidence>
<protein>
    <submittedName>
        <fullName evidence="2">Uncharacterized protein</fullName>
    </submittedName>
</protein>
<feature type="compositionally biased region" description="Basic and acidic residues" evidence="1">
    <location>
        <begin position="1"/>
        <end position="10"/>
    </location>
</feature>
<feature type="non-terminal residue" evidence="2">
    <location>
        <position position="1"/>
    </location>
</feature>
<name>X1RC79_9ZZZZ</name>
<dbReference type="AlphaFoldDB" id="X1RC79"/>
<feature type="non-terminal residue" evidence="2">
    <location>
        <position position="106"/>
    </location>
</feature>
<evidence type="ECO:0000256" key="1">
    <source>
        <dbReference type="SAM" id="MobiDB-lite"/>
    </source>
</evidence>
<feature type="region of interest" description="Disordered" evidence="1">
    <location>
        <begin position="1"/>
        <end position="54"/>
    </location>
</feature>
<sequence length="106" mass="11653">APAGMQKDDVQTIPGLTKGVDNSDVALDQSADNEIDRATTPPQMGGQTEKGRQTAREVVLADDNAKKILNSFALQLMFFTSARAFPIIQRMFQFKTREEISKIAIP</sequence>